<feature type="domain" description="Response regulatory" evidence="7">
    <location>
        <begin position="3"/>
        <end position="119"/>
    </location>
</feature>
<dbReference type="InterPro" id="IPR050595">
    <property type="entry name" value="Bact_response_regulator"/>
</dbReference>
<name>A0A0N7MXW2_9BACT</name>
<protein>
    <submittedName>
        <fullName evidence="8">Response regulator receiver domain-containing protein</fullName>
    </submittedName>
</protein>
<reference evidence="9" key="1">
    <citation type="submission" date="2015-11" db="EMBL/GenBank/DDBJ databases">
        <authorList>
            <person name="Varghese N."/>
        </authorList>
    </citation>
    <scope>NUCLEOTIDE SEQUENCE [LARGE SCALE GENOMIC DNA]</scope>
    <source>
        <strain evidence="9">JGI-23</strain>
    </source>
</reference>
<evidence type="ECO:0000313" key="9">
    <source>
        <dbReference type="Proteomes" id="UP000199197"/>
    </source>
</evidence>
<keyword evidence="2" id="KW-0902">Two-component regulatory system</keyword>
<evidence type="ECO:0000256" key="5">
    <source>
        <dbReference type="ARBA" id="ARBA00023163"/>
    </source>
</evidence>
<evidence type="ECO:0000256" key="3">
    <source>
        <dbReference type="ARBA" id="ARBA00023015"/>
    </source>
</evidence>
<dbReference type="PANTHER" id="PTHR44591">
    <property type="entry name" value="STRESS RESPONSE REGULATOR PROTEIN 1"/>
    <property type="match status" value="1"/>
</dbReference>
<dbReference type="Proteomes" id="UP000199197">
    <property type="component" value="Unassembled WGS sequence"/>
</dbReference>
<evidence type="ECO:0000256" key="6">
    <source>
        <dbReference type="PROSITE-ProRule" id="PRU00169"/>
    </source>
</evidence>
<evidence type="ECO:0000256" key="1">
    <source>
        <dbReference type="ARBA" id="ARBA00022553"/>
    </source>
</evidence>
<dbReference type="GO" id="GO:0000160">
    <property type="term" value="P:phosphorelay signal transduction system"/>
    <property type="evidence" value="ECO:0007669"/>
    <property type="project" value="UniProtKB-KW"/>
</dbReference>
<dbReference type="Gene3D" id="3.40.50.2300">
    <property type="match status" value="1"/>
</dbReference>
<feature type="modified residue" description="4-aspartylphosphate" evidence="6">
    <location>
        <position position="52"/>
    </location>
</feature>
<proteinExistence type="predicted"/>
<dbReference type="PROSITE" id="PS50110">
    <property type="entry name" value="RESPONSE_REGULATORY"/>
    <property type="match status" value="1"/>
</dbReference>
<organism evidence="8 9">
    <name type="scientific">Candidatus Chryseopegocella kryptomonas</name>
    <dbReference type="NCBI Taxonomy" id="1633643"/>
    <lineage>
        <taxon>Bacteria</taxon>
        <taxon>Pseudomonadati</taxon>
        <taxon>Candidatus Kryptoniota</taxon>
        <taxon>Candidatus Chryseopegocella</taxon>
    </lineage>
</organism>
<dbReference type="InterPro" id="IPR001789">
    <property type="entry name" value="Sig_transdc_resp-reg_receiver"/>
</dbReference>
<dbReference type="OrthoDB" id="9800897at2"/>
<dbReference type="InterPro" id="IPR011006">
    <property type="entry name" value="CheY-like_superfamily"/>
</dbReference>
<evidence type="ECO:0000313" key="8">
    <source>
        <dbReference type="EMBL" id="CUT02555.1"/>
    </source>
</evidence>
<dbReference type="Pfam" id="PF00072">
    <property type="entry name" value="Response_reg"/>
    <property type="match status" value="1"/>
</dbReference>
<dbReference type="RefSeq" id="WP_092350067.1">
    <property type="nucleotide sequence ID" value="NZ_CZVW01000013.1"/>
</dbReference>
<sequence length="122" mass="13813">MKKVLIVDDDITIQRLLEFILRKFDVDVLISGDGDSAIELIKSEKPDLVFLDVMMPGKNGIEVCREIKANPELKDTYIVMLTAKGEESEIKDMFDSGANEYVPKPFSPSEIMSIVKKVIYKE</sequence>
<dbReference type="PANTHER" id="PTHR44591:SF3">
    <property type="entry name" value="RESPONSE REGULATORY DOMAIN-CONTAINING PROTEIN"/>
    <property type="match status" value="1"/>
</dbReference>
<keyword evidence="5" id="KW-0804">Transcription</keyword>
<evidence type="ECO:0000256" key="2">
    <source>
        <dbReference type="ARBA" id="ARBA00023012"/>
    </source>
</evidence>
<keyword evidence="1 6" id="KW-0597">Phosphoprotein</keyword>
<dbReference type="FunFam" id="3.40.50.2300:FF:000001">
    <property type="entry name" value="DNA-binding response regulator PhoB"/>
    <property type="match status" value="1"/>
</dbReference>
<dbReference type="SUPFAM" id="SSF52172">
    <property type="entry name" value="CheY-like"/>
    <property type="match status" value="1"/>
</dbReference>
<keyword evidence="4" id="KW-0238">DNA-binding</keyword>
<dbReference type="AlphaFoldDB" id="A0A0N7MXW2"/>
<accession>A0A0N7MXW2</accession>
<gene>
    <name evidence="8" type="ORF">JGI23_01274</name>
</gene>
<dbReference type="EMBL" id="CZVW01000013">
    <property type="protein sequence ID" value="CUT02555.1"/>
    <property type="molecule type" value="Genomic_DNA"/>
</dbReference>
<keyword evidence="9" id="KW-1185">Reference proteome</keyword>
<keyword evidence="3" id="KW-0805">Transcription regulation</keyword>
<evidence type="ECO:0000259" key="7">
    <source>
        <dbReference type="PROSITE" id="PS50110"/>
    </source>
</evidence>
<dbReference type="SMART" id="SM00448">
    <property type="entry name" value="REC"/>
    <property type="match status" value="1"/>
</dbReference>
<dbReference type="GO" id="GO:0003677">
    <property type="term" value="F:DNA binding"/>
    <property type="evidence" value="ECO:0007669"/>
    <property type="project" value="UniProtKB-KW"/>
</dbReference>
<evidence type="ECO:0000256" key="4">
    <source>
        <dbReference type="ARBA" id="ARBA00023125"/>
    </source>
</evidence>
<dbReference type="CDD" id="cd17574">
    <property type="entry name" value="REC_OmpR"/>
    <property type="match status" value="1"/>
</dbReference>